<proteinExistence type="inferred from homology"/>
<feature type="transmembrane region" description="Helical" evidence="7">
    <location>
        <begin position="31"/>
        <end position="53"/>
    </location>
</feature>
<name>A0A0K2S069_9MICC</name>
<dbReference type="PATRIC" id="fig|43675.28.peg.1304"/>
<reference evidence="10" key="1">
    <citation type="submission" date="2015-08" db="EMBL/GenBank/DDBJ databases">
        <title>Complete genome sequence of Rothia mucilaginosa strain NUM-Rm6536.</title>
        <authorList>
            <person name="Nambu T."/>
        </authorList>
    </citation>
    <scope>NUCLEOTIDE SEQUENCE [LARGE SCALE GENOMIC DNA]</scope>
    <source>
        <strain evidence="10">NUM-Rm6536</strain>
    </source>
</reference>
<dbReference type="Pfam" id="PF00528">
    <property type="entry name" value="BPD_transp_1"/>
    <property type="match status" value="1"/>
</dbReference>
<dbReference type="PANTHER" id="PTHR30614:SF21">
    <property type="entry name" value="AMINO ACID ABC TRANSPORTER PERMEASE"/>
    <property type="match status" value="1"/>
</dbReference>
<keyword evidence="2 7" id="KW-0813">Transport</keyword>
<dbReference type="EMBL" id="AP014938">
    <property type="protein sequence ID" value="BAS20521.1"/>
    <property type="molecule type" value="Genomic_DNA"/>
</dbReference>
<feature type="transmembrane region" description="Helical" evidence="7">
    <location>
        <begin position="252"/>
        <end position="274"/>
    </location>
</feature>
<sequence>MKNPFISNDTRAASSVLFDEPGPIALRRIRIFNIAAVVLFVLFAVYVLTVMGQKGQLEAEKWTDLFTARAWSSYYLPGLASTLSAAAVSVVTSVAFGVVFGIARLSQYRVIRWFGTVVVEFFRAVPVLIMMIFFWLFLGKYSGLPPAQLPFIAVVIGLTLYNGSVIAELLRSGVKQLPRGQGEAGLAIGLTPTQTLIRILLPQAFTAMMPSMLSQFVVILKDTALGYIISYPELLASARRIGSGDGNVLQTLILAAALFVTVNFVLTAVATGITDRLASRTSAKVTRNLIPDALDNPNPPTVQMFVLPGDRK</sequence>
<evidence type="ECO:0000313" key="9">
    <source>
        <dbReference type="EMBL" id="BAS20521.1"/>
    </source>
</evidence>
<dbReference type="PANTHER" id="PTHR30614">
    <property type="entry name" value="MEMBRANE COMPONENT OF AMINO ACID ABC TRANSPORTER"/>
    <property type="match status" value="1"/>
</dbReference>
<evidence type="ECO:0000256" key="3">
    <source>
        <dbReference type="ARBA" id="ARBA00022475"/>
    </source>
</evidence>
<dbReference type="InterPro" id="IPR035906">
    <property type="entry name" value="MetI-like_sf"/>
</dbReference>
<dbReference type="SUPFAM" id="SSF161098">
    <property type="entry name" value="MetI-like"/>
    <property type="match status" value="1"/>
</dbReference>
<evidence type="ECO:0000256" key="7">
    <source>
        <dbReference type="RuleBase" id="RU363032"/>
    </source>
</evidence>
<evidence type="ECO:0000259" key="8">
    <source>
        <dbReference type="PROSITE" id="PS50928"/>
    </source>
</evidence>
<keyword evidence="6 7" id="KW-0472">Membrane</keyword>
<protein>
    <submittedName>
        <fullName evidence="9">Putative glutamate transporter permease protein</fullName>
    </submittedName>
</protein>
<feature type="transmembrane region" description="Helical" evidence="7">
    <location>
        <begin position="149"/>
        <end position="170"/>
    </location>
</feature>
<organism evidence="9">
    <name type="scientific">Rothia mucilaginosa</name>
    <dbReference type="NCBI Taxonomy" id="43675"/>
    <lineage>
        <taxon>Bacteria</taxon>
        <taxon>Bacillati</taxon>
        <taxon>Actinomycetota</taxon>
        <taxon>Actinomycetes</taxon>
        <taxon>Micrococcales</taxon>
        <taxon>Micrococcaceae</taxon>
        <taxon>Rothia</taxon>
    </lineage>
</organism>
<dbReference type="RefSeq" id="WP_060824494.1">
    <property type="nucleotide sequence ID" value="NZ_AP014938.1"/>
</dbReference>
<comment type="subcellular location">
    <subcellularLocation>
        <location evidence="1 7">Cell membrane</location>
        <topology evidence="1 7">Multi-pass membrane protein</topology>
    </subcellularLocation>
</comment>
<dbReference type="GO" id="GO:0022857">
    <property type="term" value="F:transmembrane transporter activity"/>
    <property type="evidence" value="ECO:0007669"/>
    <property type="project" value="InterPro"/>
</dbReference>
<dbReference type="InterPro" id="IPR043429">
    <property type="entry name" value="ArtM/GltK/GlnP/TcyL/YhdX-like"/>
</dbReference>
<keyword evidence="3" id="KW-1003">Cell membrane</keyword>
<dbReference type="InterPro" id="IPR000515">
    <property type="entry name" value="MetI-like"/>
</dbReference>
<gene>
    <name evidence="9" type="ORF">RM6536_1274</name>
</gene>
<dbReference type="GO" id="GO:0043190">
    <property type="term" value="C:ATP-binding cassette (ABC) transporter complex"/>
    <property type="evidence" value="ECO:0007669"/>
    <property type="project" value="InterPro"/>
</dbReference>
<evidence type="ECO:0000256" key="5">
    <source>
        <dbReference type="ARBA" id="ARBA00022989"/>
    </source>
</evidence>
<keyword evidence="4 7" id="KW-0812">Transmembrane</keyword>
<feature type="transmembrane region" description="Helical" evidence="7">
    <location>
        <begin position="73"/>
        <end position="101"/>
    </location>
</feature>
<feature type="transmembrane region" description="Helical" evidence="7">
    <location>
        <begin position="113"/>
        <end position="137"/>
    </location>
</feature>
<feature type="domain" description="ABC transmembrane type-1" evidence="8">
    <location>
        <begin position="79"/>
        <end position="270"/>
    </location>
</feature>
<feature type="transmembrane region" description="Helical" evidence="7">
    <location>
        <begin position="213"/>
        <end position="232"/>
    </location>
</feature>
<evidence type="ECO:0000313" key="10">
    <source>
        <dbReference type="Proteomes" id="UP000066203"/>
    </source>
</evidence>
<dbReference type="Gene3D" id="1.10.3720.10">
    <property type="entry name" value="MetI-like"/>
    <property type="match status" value="1"/>
</dbReference>
<dbReference type="CDD" id="cd06261">
    <property type="entry name" value="TM_PBP2"/>
    <property type="match status" value="1"/>
</dbReference>
<dbReference type="NCBIfam" id="TIGR01726">
    <property type="entry name" value="HEQRo_perm_3TM"/>
    <property type="match status" value="1"/>
</dbReference>
<dbReference type="AlphaFoldDB" id="A0A0K2S069"/>
<accession>A0A0K2S069</accession>
<dbReference type="Proteomes" id="UP000066203">
    <property type="component" value="Chromosome"/>
</dbReference>
<dbReference type="GO" id="GO:0006865">
    <property type="term" value="P:amino acid transport"/>
    <property type="evidence" value="ECO:0007669"/>
    <property type="project" value="TreeGrafter"/>
</dbReference>
<evidence type="ECO:0000256" key="2">
    <source>
        <dbReference type="ARBA" id="ARBA00022448"/>
    </source>
</evidence>
<evidence type="ECO:0000256" key="1">
    <source>
        <dbReference type="ARBA" id="ARBA00004651"/>
    </source>
</evidence>
<evidence type="ECO:0000256" key="6">
    <source>
        <dbReference type="ARBA" id="ARBA00023136"/>
    </source>
</evidence>
<comment type="similarity">
    <text evidence="7">Belongs to the binding-protein-dependent transport system permease family.</text>
</comment>
<keyword evidence="5 7" id="KW-1133">Transmembrane helix</keyword>
<dbReference type="PROSITE" id="PS50928">
    <property type="entry name" value="ABC_TM1"/>
    <property type="match status" value="1"/>
</dbReference>
<dbReference type="InterPro" id="IPR010065">
    <property type="entry name" value="AA_ABC_transptr_permease_3TM"/>
</dbReference>
<evidence type="ECO:0000256" key="4">
    <source>
        <dbReference type="ARBA" id="ARBA00022692"/>
    </source>
</evidence>